<reference evidence="1" key="1">
    <citation type="submission" date="2020-11" db="EMBL/GenBank/DDBJ databases">
        <authorList>
            <person name="Kim M.K."/>
        </authorList>
    </citation>
    <scope>NUCLEOTIDE SEQUENCE</scope>
    <source>
        <strain evidence="1">BT350</strain>
    </source>
</reference>
<dbReference type="GO" id="GO:0004357">
    <property type="term" value="F:glutamate-cysteine ligase activity"/>
    <property type="evidence" value="ECO:0007669"/>
    <property type="project" value="InterPro"/>
</dbReference>
<organism evidence="1 2">
    <name type="scientific">Microvirga alba</name>
    <dbReference type="NCBI Taxonomy" id="2791025"/>
    <lineage>
        <taxon>Bacteria</taxon>
        <taxon>Pseudomonadati</taxon>
        <taxon>Pseudomonadota</taxon>
        <taxon>Alphaproteobacteria</taxon>
        <taxon>Hyphomicrobiales</taxon>
        <taxon>Methylobacteriaceae</taxon>
        <taxon>Microvirga</taxon>
    </lineage>
</organism>
<protein>
    <submittedName>
        <fullName evidence="1">Glutamate--cysteine ligase</fullName>
    </submittedName>
</protein>
<dbReference type="PANTHER" id="PTHR36510:SF1">
    <property type="entry name" value="GLUTAMATE--CYSTEINE LIGASE 2-RELATED"/>
    <property type="match status" value="1"/>
</dbReference>
<dbReference type="InterPro" id="IPR050141">
    <property type="entry name" value="GCL_type2/YbdK_subfam"/>
</dbReference>
<dbReference type="AlphaFoldDB" id="A0A931FPA5"/>
<dbReference type="Proteomes" id="UP000599312">
    <property type="component" value="Unassembled WGS sequence"/>
</dbReference>
<proteinExistence type="predicted"/>
<gene>
    <name evidence="1" type="ORF">I2H38_02400</name>
</gene>
<evidence type="ECO:0000313" key="1">
    <source>
        <dbReference type="EMBL" id="MBF9232223.1"/>
    </source>
</evidence>
<dbReference type="Gene3D" id="3.30.590.20">
    <property type="match status" value="1"/>
</dbReference>
<comment type="caution">
    <text evidence="1">The sequence shown here is derived from an EMBL/GenBank/DDBJ whole genome shotgun (WGS) entry which is preliminary data.</text>
</comment>
<dbReference type="InterPro" id="IPR014746">
    <property type="entry name" value="Gln_synth/guanido_kin_cat_dom"/>
</dbReference>
<evidence type="ECO:0000313" key="2">
    <source>
        <dbReference type="Proteomes" id="UP000599312"/>
    </source>
</evidence>
<dbReference type="SUPFAM" id="SSF55931">
    <property type="entry name" value="Glutamine synthetase/guanido kinase"/>
    <property type="match status" value="1"/>
</dbReference>
<sequence>MASQVLNAFVGYGVEIEYCIVGKDDLSCLPIADKILIAEAGRAGNEIKRRRLGWSNEFAMHVLEIKNLRPAAMLDDLPDAFLKEVRAVNAILHAHDARLMPSAMHPWMDPKQEMRLWPHDPERIYQTFQRIFDTKTHGWANLQSMHVNLPFANDDEFARLHAAIRLVLPIIPALAASSSITEGRRTGFADFRMEAYRRNSEPYSAIVGKVIPEPVSSRAEYQEIILAPMYRAIAQADRDGVLQHEWLNARGAIARFDRNSIEIRVIDTQECPQADLAVAAAIIATVHALYHADPTSIAAQRTMETDRLAHLLVSCIRDADNAIITDAEYLNLLGFPGKRCQARDLWRHLVAKMEACEVVRADRWMPQLTVMLEHGPLARRIERALDSDYSRIRLEAVYRELCDCLEQGVQFVPV</sequence>
<name>A0A931FPA5_9HYPH</name>
<keyword evidence="2" id="KW-1185">Reference proteome</keyword>
<dbReference type="PANTHER" id="PTHR36510">
    <property type="entry name" value="GLUTAMATE--CYSTEINE LIGASE 2-RELATED"/>
    <property type="match status" value="1"/>
</dbReference>
<dbReference type="EMBL" id="JADQDO010000001">
    <property type="protein sequence ID" value="MBF9232223.1"/>
    <property type="molecule type" value="Genomic_DNA"/>
</dbReference>
<keyword evidence="1" id="KW-0436">Ligase</keyword>
<dbReference type="RefSeq" id="WP_196270190.1">
    <property type="nucleotide sequence ID" value="NZ_JADQDO010000001.1"/>
</dbReference>
<dbReference type="GO" id="GO:0042398">
    <property type="term" value="P:modified amino acid biosynthetic process"/>
    <property type="evidence" value="ECO:0007669"/>
    <property type="project" value="InterPro"/>
</dbReference>
<dbReference type="InterPro" id="IPR006336">
    <property type="entry name" value="GCS2"/>
</dbReference>
<accession>A0A931FPA5</accession>
<dbReference type="Pfam" id="PF04107">
    <property type="entry name" value="GCS2"/>
    <property type="match status" value="1"/>
</dbReference>